<keyword evidence="9" id="KW-0460">Magnesium</keyword>
<dbReference type="GO" id="GO:0005524">
    <property type="term" value="F:ATP binding"/>
    <property type="evidence" value="ECO:0007669"/>
    <property type="project" value="UniProtKB-KW"/>
</dbReference>
<evidence type="ECO:0000256" key="5">
    <source>
        <dbReference type="ARBA" id="ARBA00022694"/>
    </source>
</evidence>
<comment type="similarity">
    <text evidence="2">Belongs to the TsaE family.</text>
</comment>
<accession>A0A6J6I0G8</accession>
<evidence type="ECO:0000256" key="8">
    <source>
        <dbReference type="ARBA" id="ARBA00022840"/>
    </source>
</evidence>
<dbReference type="GO" id="GO:0002949">
    <property type="term" value="P:tRNA threonylcarbamoyladenosine modification"/>
    <property type="evidence" value="ECO:0007669"/>
    <property type="project" value="InterPro"/>
</dbReference>
<keyword evidence="7" id="KW-0547">Nucleotide-binding</keyword>
<dbReference type="AlphaFoldDB" id="A0A6J6I0G8"/>
<organism evidence="11">
    <name type="scientific">freshwater metagenome</name>
    <dbReference type="NCBI Taxonomy" id="449393"/>
    <lineage>
        <taxon>unclassified sequences</taxon>
        <taxon>metagenomes</taxon>
        <taxon>ecological metagenomes</taxon>
    </lineage>
</organism>
<dbReference type="GO" id="GO:0005737">
    <property type="term" value="C:cytoplasm"/>
    <property type="evidence" value="ECO:0007669"/>
    <property type="project" value="UniProtKB-SubCell"/>
</dbReference>
<proteinExistence type="inferred from homology"/>
<comment type="subcellular location">
    <subcellularLocation>
        <location evidence="1">Cytoplasm</location>
    </subcellularLocation>
</comment>
<protein>
    <recommendedName>
        <fullName evidence="3">tRNA threonylcarbamoyladenosine biosynthesis protein TsaE</fullName>
    </recommendedName>
    <alternativeName>
        <fullName evidence="10">t(6)A37 threonylcarbamoyladenosine biosynthesis protein TsaE</fullName>
    </alternativeName>
</protein>
<evidence type="ECO:0000256" key="2">
    <source>
        <dbReference type="ARBA" id="ARBA00007599"/>
    </source>
</evidence>
<evidence type="ECO:0000256" key="3">
    <source>
        <dbReference type="ARBA" id="ARBA00019010"/>
    </source>
</evidence>
<evidence type="ECO:0000313" key="11">
    <source>
        <dbReference type="EMBL" id="CAB4617339.1"/>
    </source>
</evidence>
<dbReference type="PANTHER" id="PTHR33540">
    <property type="entry name" value="TRNA THREONYLCARBAMOYLADENOSINE BIOSYNTHESIS PROTEIN TSAE"/>
    <property type="match status" value="1"/>
</dbReference>
<dbReference type="InterPro" id="IPR027417">
    <property type="entry name" value="P-loop_NTPase"/>
</dbReference>
<evidence type="ECO:0000256" key="9">
    <source>
        <dbReference type="ARBA" id="ARBA00022842"/>
    </source>
</evidence>
<dbReference type="Pfam" id="PF02367">
    <property type="entry name" value="TsaE"/>
    <property type="match status" value="1"/>
</dbReference>
<evidence type="ECO:0000256" key="1">
    <source>
        <dbReference type="ARBA" id="ARBA00004496"/>
    </source>
</evidence>
<keyword evidence="8" id="KW-0067">ATP-binding</keyword>
<sequence>MIDLRSHSVSDTHAIAGVIASIVRPRDVIVLAGEMGAGKTAFTVGFSRALGVSEDDQVSSPTFTLVHSYNSGRIPVLHADLYRLNSLGEVADLGLREQVDLGAVALIEWGDVASEVIGDSLTIELLHDDEDDDARNITISVEGHGWDSRWDKLRDALRDWYVR</sequence>
<dbReference type="Gene3D" id="3.40.50.300">
    <property type="entry name" value="P-loop containing nucleotide triphosphate hydrolases"/>
    <property type="match status" value="1"/>
</dbReference>
<dbReference type="GO" id="GO:0046872">
    <property type="term" value="F:metal ion binding"/>
    <property type="evidence" value="ECO:0007669"/>
    <property type="project" value="UniProtKB-KW"/>
</dbReference>
<gene>
    <name evidence="11" type="ORF">UFOPK1874_00796</name>
</gene>
<dbReference type="EMBL" id="CAEZUX010000085">
    <property type="protein sequence ID" value="CAB4617339.1"/>
    <property type="molecule type" value="Genomic_DNA"/>
</dbReference>
<dbReference type="NCBIfam" id="TIGR00150">
    <property type="entry name" value="T6A_YjeE"/>
    <property type="match status" value="1"/>
</dbReference>
<dbReference type="SUPFAM" id="SSF52540">
    <property type="entry name" value="P-loop containing nucleoside triphosphate hydrolases"/>
    <property type="match status" value="1"/>
</dbReference>
<evidence type="ECO:0000256" key="6">
    <source>
        <dbReference type="ARBA" id="ARBA00022723"/>
    </source>
</evidence>
<keyword evidence="6" id="KW-0479">Metal-binding</keyword>
<dbReference type="InterPro" id="IPR003442">
    <property type="entry name" value="T6A_TsaE"/>
</dbReference>
<evidence type="ECO:0000256" key="4">
    <source>
        <dbReference type="ARBA" id="ARBA00022490"/>
    </source>
</evidence>
<keyword evidence="5" id="KW-0819">tRNA processing</keyword>
<evidence type="ECO:0000256" key="10">
    <source>
        <dbReference type="ARBA" id="ARBA00032441"/>
    </source>
</evidence>
<dbReference type="PANTHER" id="PTHR33540:SF2">
    <property type="entry name" value="TRNA THREONYLCARBAMOYLADENOSINE BIOSYNTHESIS PROTEIN TSAE"/>
    <property type="match status" value="1"/>
</dbReference>
<reference evidence="11" key="1">
    <citation type="submission" date="2020-05" db="EMBL/GenBank/DDBJ databases">
        <authorList>
            <person name="Chiriac C."/>
            <person name="Salcher M."/>
            <person name="Ghai R."/>
            <person name="Kavagutti S V."/>
        </authorList>
    </citation>
    <scope>NUCLEOTIDE SEQUENCE</scope>
</reference>
<evidence type="ECO:0000256" key="7">
    <source>
        <dbReference type="ARBA" id="ARBA00022741"/>
    </source>
</evidence>
<name>A0A6J6I0G8_9ZZZZ</name>
<keyword evidence="4" id="KW-0963">Cytoplasm</keyword>